<name>J9FII0_WUCBA</name>
<reference evidence="31" key="2">
    <citation type="submission" date="2012-08" db="EMBL/GenBank/DDBJ databases">
        <title>The Genome Sequence of Wuchereria bancrofti.</title>
        <authorList>
            <person name="Nutman T.B."/>
            <person name="Fink D.L."/>
            <person name="Russ C."/>
            <person name="Young S."/>
            <person name="Zeng Q."/>
            <person name="Koehrsen M."/>
            <person name="Alvarado L."/>
            <person name="Berlin A."/>
            <person name="Chapman S.B."/>
            <person name="Chen Z."/>
            <person name="Freedman E."/>
            <person name="Gellesch M."/>
            <person name="Goldberg J."/>
            <person name="Griggs A."/>
            <person name="Gujja S."/>
            <person name="Heilman E.R."/>
            <person name="Heiman D."/>
            <person name="Hepburn T."/>
            <person name="Howarth C."/>
            <person name="Jen D."/>
            <person name="Larson L."/>
            <person name="Lewis B."/>
            <person name="Mehta T."/>
            <person name="Park D."/>
            <person name="Pearson M."/>
            <person name="Roberts A."/>
            <person name="Saif S."/>
            <person name="Shea T."/>
            <person name="Shenoy N."/>
            <person name="Sisk P."/>
            <person name="Stolte C."/>
            <person name="Sykes S."/>
            <person name="Walk T."/>
            <person name="White J."/>
            <person name="Yandava C."/>
            <person name="Haas B."/>
            <person name="Henn M.R."/>
            <person name="Nusbaum C."/>
            <person name="Birren B."/>
        </authorList>
    </citation>
    <scope>NUCLEOTIDE SEQUENCE [LARGE SCALE GENOMIC DNA]</scope>
    <source>
        <strain evidence="31">NA</strain>
    </source>
</reference>
<keyword evidence="17" id="KW-0539">Nucleus</keyword>
<dbReference type="FunFam" id="3.30.40.10:FF:000006">
    <property type="entry name" value="CCR4-NOT transcription complex subunit 4"/>
    <property type="match status" value="1"/>
</dbReference>
<feature type="region of interest" description="Disordered" evidence="27">
    <location>
        <begin position="323"/>
        <end position="347"/>
    </location>
</feature>
<dbReference type="GO" id="GO:0008270">
    <property type="term" value="F:zinc ion binding"/>
    <property type="evidence" value="ECO:0007669"/>
    <property type="project" value="UniProtKB-KW"/>
</dbReference>
<evidence type="ECO:0000256" key="11">
    <source>
        <dbReference type="ARBA" id="ARBA00022771"/>
    </source>
</evidence>
<comment type="function">
    <text evidence="18">Has E3 ubiquitin ligase activity, promoting ubiquitination and degradation of target proteins. Involved in activation of the JAK/STAT pathway. Catalyzes ubiquitination of methylated RBM15. Plays a role in quality control of translation of mitochondrial outer membrane-localized mRNA. As part of the PINK1-regulated signaling, upon mitochondria damage, ubiquitinates ABCE1 and thereby recruits autophagy receptors to the mitochondrial outer membrane to initiate mitophagy.</text>
</comment>
<dbReference type="SUPFAM" id="SSF54928">
    <property type="entry name" value="RNA-binding domain, RBD"/>
    <property type="match status" value="1"/>
</dbReference>
<keyword evidence="13" id="KW-0862">Zinc</keyword>
<evidence type="ECO:0000256" key="18">
    <source>
        <dbReference type="ARBA" id="ARBA00057081"/>
    </source>
</evidence>
<evidence type="ECO:0000256" key="26">
    <source>
        <dbReference type="PROSITE-ProRule" id="PRU00176"/>
    </source>
</evidence>
<evidence type="ECO:0000256" key="27">
    <source>
        <dbReference type="SAM" id="MobiDB-lite"/>
    </source>
</evidence>
<dbReference type="Proteomes" id="UP000004810">
    <property type="component" value="Unassembled WGS sequence"/>
</dbReference>
<keyword evidence="9" id="KW-0808">Transferase</keyword>
<dbReference type="PANTHER" id="PTHR12603">
    <property type="entry name" value="CCR4-NOT TRANSCRIPTION COMPLEX RELATED"/>
    <property type="match status" value="1"/>
</dbReference>
<evidence type="ECO:0000256" key="24">
    <source>
        <dbReference type="ARBA" id="ARBA00083942"/>
    </source>
</evidence>
<evidence type="ECO:0000256" key="17">
    <source>
        <dbReference type="ARBA" id="ARBA00023242"/>
    </source>
</evidence>
<feature type="region of interest" description="Disordered" evidence="27">
    <location>
        <begin position="366"/>
        <end position="397"/>
    </location>
</feature>
<evidence type="ECO:0000256" key="14">
    <source>
        <dbReference type="ARBA" id="ARBA00022843"/>
    </source>
</evidence>
<dbReference type="InterPro" id="IPR001841">
    <property type="entry name" value="Znf_RING"/>
</dbReference>
<comment type="subunit">
    <text evidence="19">Interacts with CNOT1 via its C-terminus but does not stably associate with the CCR4-NOT complex. Interacts (via RING domain) with UBE2D2. Interacts with ABCE1, PINK1 and PELO.</text>
</comment>
<reference evidence="30" key="1">
    <citation type="submission" date="2012-08" db="EMBL/GenBank/DDBJ databases">
        <title>The Genome Sequence of Wuchereria bancrofti.</title>
        <authorList>
            <consortium name="The Broad Institute Genome Sequencing Platform"/>
            <consortium name="Broad Institute Genome Sequencing Center for Infectious Disease"/>
            <person name="Nutman T.B."/>
            <person name="Fink D.L."/>
            <person name="Russ C."/>
            <person name="Young S."/>
            <person name="Zeng Q."/>
            <person name="Koehrsen M."/>
            <person name="Alvarado L."/>
            <person name="Berlin A."/>
            <person name="Borenstein D."/>
            <person name="Chapman S.B."/>
            <person name="Chen Z."/>
            <person name="Engels R."/>
            <person name="Freedman E."/>
            <person name="Gellesch M."/>
            <person name="Goldberg J."/>
            <person name="Griggs A."/>
            <person name="Gujja S."/>
            <person name="Heilman E.R."/>
            <person name="Heiman D."/>
            <person name="Hepburn T."/>
            <person name="Howarth C."/>
            <person name="Jen D."/>
            <person name="Larson L."/>
            <person name="Lewis B."/>
            <person name="Mehta T."/>
            <person name="Park D."/>
            <person name="Pearson M."/>
            <person name="Richards J."/>
            <person name="Roberts A."/>
            <person name="Saif S."/>
            <person name="Shea T."/>
            <person name="Shenoy N."/>
            <person name="Sisk P."/>
            <person name="Stolte C."/>
            <person name="Sykes S."/>
            <person name="Walk T."/>
            <person name="White J."/>
            <person name="Yandava C."/>
            <person name="Haas B."/>
            <person name="Henn M.R."/>
            <person name="Nusbaum C."/>
            <person name="Birren B."/>
        </authorList>
    </citation>
    <scope>NUCLEOTIDE SEQUENCE</scope>
</reference>
<feature type="compositionally biased region" description="Polar residues" evidence="27">
    <location>
        <begin position="248"/>
        <end position="261"/>
    </location>
</feature>
<keyword evidence="12" id="KW-0833">Ubl conjugation pathway</keyword>
<evidence type="ECO:0000256" key="1">
    <source>
        <dbReference type="ARBA" id="ARBA00000900"/>
    </source>
</evidence>
<dbReference type="Pfam" id="PF00076">
    <property type="entry name" value="RRM_1"/>
    <property type="match status" value="1"/>
</dbReference>
<evidence type="ECO:0000256" key="3">
    <source>
        <dbReference type="ARBA" id="ARBA00004496"/>
    </source>
</evidence>
<dbReference type="InterPro" id="IPR013083">
    <property type="entry name" value="Znf_RING/FYVE/PHD"/>
</dbReference>
<dbReference type="InterPro" id="IPR012677">
    <property type="entry name" value="Nucleotide-bd_a/b_plait_sf"/>
</dbReference>
<evidence type="ECO:0000256" key="22">
    <source>
        <dbReference type="ARBA" id="ARBA00077837"/>
    </source>
</evidence>
<dbReference type="Gene3D" id="3.30.70.330">
    <property type="match status" value="1"/>
</dbReference>
<dbReference type="AlphaFoldDB" id="J9FII0"/>
<feature type="compositionally biased region" description="Polar residues" evidence="27">
    <location>
        <begin position="379"/>
        <end position="396"/>
    </location>
</feature>
<dbReference type="InterPro" id="IPR039515">
    <property type="entry name" value="NOT4_mRING-HC-C4C4"/>
</dbReference>
<evidence type="ECO:0000313" key="32">
    <source>
        <dbReference type="WBParaSite" id="maker-PairedContig_4689-snap-gene-5.21-mRNA-1"/>
    </source>
</evidence>
<keyword evidence="7" id="KW-0963">Cytoplasm</keyword>
<dbReference type="Gene3D" id="3.30.40.10">
    <property type="entry name" value="Zinc/RING finger domain, C3HC4 (zinc finger)"/>
    <property type="match status" value="1"/>
</dbReference>
<keyword evidence="14" id="KW-0832">Ubl conjugation</keyword>
<evidence type="ECO:0000256" key="23">
    <source>
        <dbReference type="ARBA" id="ARBA00083547"/>
    </source>
</evidence>
<evidence type="ECO:0000259" key="29">
    <source>
        <dbReference type="PROSITE" id="PS50102"/>
    </source>
</evidence>
<evidence type="ECO:0000256" key="20">
    <source>
        <dbReference type="ARBA" id="ARBA00071435"/>
    </source>
</evidence>
<dbReference type="InterPro" id="IPR003954">
    <property type="entry name" value="RRM_euk-type"/>
</dbReference>
<evidence type="ECO:0000256" key="13">
    <source>
        <dbReference type="ARBA" id="ARBA00022833"/>
    </source>
</evidence>
<dbReference type="SUPFAM" id="SSF57850">
    <property type="entry name" value="RING/U-box"/>
    <property type="match status" value="1"/>
</dbReference>
<evidence type="ECO:0000256" key="2">
    <source>
        <dbReference type="ARBA" id="ARBA00004123"/>
    </source>
</evidence>
<keyword evidence="11 25" id="KW-0863">Zinc-finger</keyword>
<dbReference type="PROSITE" id="PS50089">
    <property type="entry name" value="ZF_RING_2"/>
    <property type="match status" value="1"/>
</dbReference>
<accession>J9FII0</accession>
<dbReference type="GO" id="GO:0061630">
    <property type="term" value="F:ubiquitin protein ligase activity"/>
    <property type="evidence" value="ECO:0007669"/>
    <property type="project" value="UniProtKB-EC"/>
</dbReference>
<dbReference type="InterPro" id="IPR035979">
    <property type="entry name" value="RBD_domain_sf"/>
</dbReference>
<keyword evidence="6" id="KW-0488">Methylation</keyword>
<proteinExistence type="predicted"/>
<sequence>MSSDEQSDKECPLCMEALEIDDINFYPCKCEYQICRFCWHRLRTDENGLCPACRQPYPEDPVNFKPLTASDVQKMKTEKRQKQQLQKIKICESRKHLSSYRVLQKNLVYVVGLSARVADPETLKKPEYFGKYGRILKVAVGSSPSLSGPQSASCTAYVTYARYEDALRAIQAVNNAQLDGRIVKASLGTTKYCTNFLRSQPCYKPECMYLHDVADTEVSFTKDDMHLGRHAEYEKRLIESTLREKSQGGRTSFMTHTGGKTSKSESAEREPDFRSISMDNTQDKGKFFQSRSPSSDIKITLNEMNGEVLGNQLSSVTNKLISENKGADKENEARSQFEKTSEITNDTPSSAMLEQPLVIPAAKVNEGIGSRQTKEKVDVSNTKTLPNSHSSQSVNDTGPCDWQRALGICGKVENLTAKNATTDFPTPLSSSQTRMLPKSTRLSVHSDDDLGFDPISESAKGLADLLEEEKTILPQCSTQNLSGMTSVSSSLMSLGLQCGWPSMGISNGASPVSMKNALGTDVDLTTATNNYVNVDFSQPLKLSSQTAQTFNQQLSSVFHTNQYSPHAYFPPSKPQMIRVNNFVNPSTNLAFNSAQQQRYPSFSSNTQYQSNVSLTATNQIDGAKLHEWQEGFRALLPNVNVRFVPDLNTAGYPPSRTSPMEMQRTTSQFPSSINYDQTMPMSAQLLNPMVSPAPPPVPSINSYSHPSQQWMMPPPGFSYVSKR</sequence>
<dbReference type="Pfam" id="PF14570">
    <property type="entry name" value="zf-RING_4"/>
    <property type="match status" value="1"/>
</dbReference>
<dbReference type="InterPro" id="IPR034261">
    <property type="entry name" value="CNOT4_RRM"/>
</dbReference>
<dbReference type="EMBL" id="ADBV01000484">
    <property type="protein sequence ID" value="EJW87134.1"/>
    <property type="molecule type" value="Genomic_DNA"/>
</dbReference>
<evidence type="ECO:0000256" key="21">
    <source>
        <dbReference type="ARBA" id="ARBA00075062"/>
    </source>
</evidence>
<evidence type="ECO:0000256" key="25">
    <source>
        <dbReference type="PROSITE-ProRule" id="PRU00175"/>
    </source>
</evidence>
<protein>
    <recommendedName>
        <fullName evidence="20">CCR4-NOT transcription complex subunit 4</fullName>
        <ecNumber evidence="5">2.3.2.27</ecNumber>
    </recommendedName>
    <alternativeName>
        <fullName evidence="23">CCR4-associated factor 4</fullName>
    </alternativeName>
    <alternativeName>
        <fullName evidence="24">E3 ubiquitin-protein ligase CNOT4</fullName>
    </alternativeName>
    <alternativeName>
        <fullName evidence="21">Potential transcriptional repressor NOT4Hp</fullName>
    </alternativeName>
    <alternativeName>
        <fullName evidence="22">RING-type E3 ubiquitin transferase CNOT4</fullName>
    </alternativeName>
</protein>
<feature type="compositionally biased region" description="Basic and acidic residues" evidence="27">
    <location>
        <begin position="262"/>
        <end position="273"/>
    </location>
</feature>
<dbReference type="WBParaSite" id="maker-PairedContig_4689-snap-gene-5.21-mRNA-1">
    <property type="protein sequence ID" value="maker-PairedContig_4689-snap-gene-5.21-mRNA-1"/>
    <property type="gene ID" value="maker-PairedContig_4689-snap-gene-5.21"/>
</dbReference>
<dbReference type="SMART" id="SM00361">
    <property type="entry name" value="RRM_1"/>
    <property type="match status" value="1"/>
</dbReference>
<evidence type="ECO:0000256" key="4">
    <source>
        <dbReference type="ARBA" id="ARBA00004906"/>
    </source>
</evidence>
<gene>
    <name evidence="30" type="ORF">WUBG_01955</name>
</gene>
<comment type="catalytic activity">
    <reaction evidence="1">
        <text>S-ubiquitinyl-[E2 ubiquitin-conjugating enzyme]-L-cysteine + [acceptor protein]-L-lysine = [E2 ubiquitin-conjugating enzyme]-L-cysteine + N(6)-ubiquitinyl-[acceptor protein]-L-lysine.</text>
        <dbReference type="EC" id="2.3.2.27"/>
    </reaction>
</comment>
<keyword evidence="16" id="KW-0175">Coiled coil</keyword>
<feature type="domain" description="RRM" evidence="29">
    <location>
        <begin position="106"/>
        <end position="190"/>
    </location>
</feature>
<feature type="domain" description="RING-type" evidence="28">
    <location>
        <begin position="11"/>
        <end position="54"/>
    </location>
</feature>
<dbReference type="GO" id="GO:0030014">
    <property type="term" value="C:CCR4-NOT complex"/>
    <property type="evidence" value="ECO:0007669"/>
    <property type="project" value="InterPro"/>
</dbReference>
<keyword evidence="15 26" id="KW-0694">RNA-binding</keyword>
<dbReference type="GO" id="GO:0003723">
    <property type="term" value="F:RNA binding"/>
    <property type="evidence" value="ECO:0007669"/>
    <property type="project" value="UniProtKB-UniRule"/>
</dbReference>
<dbReference type="EC" id="2.3.2.27" evidence="5"/>
<evidence type="ECO:0000256" key="6">
    <source>
        <dbReference type="ARBA" id="ARBA00022481"/>
    </source>
</evidence>
<evidence type="ECO:0000256" key="8">
    <source>
        <dbReference type="ARBA" id="ARBA00022553"/>
    </source>
</evidence>
<evidence type="ECO:0000313" key="30">
    <source>
        <dbReference type="EMBL" id="EJW87134.1"/>
    </source>
</evidence>
<dbReference type="STRING" id="6293.J9FII0"/>
<feature type="compositionally biased region" description="Basic and acidic residues" evidence="27">
    <location>
        <begin position="325"/>
        <end position="341"/>
    </location>
</feature>
<dbReference type="InterPro" id="IPR000504">
    <property type="entry name" value="RRM_dom"/>
</dbReference>
<evidence type="ECO:0000259" key="28">
    <source>
        <dbReference type="PROSITE" id="PS50089"/>
    </source>
</evidence>
<reference evidence="32" key="3">
    <citation type="submission" date="2016-11" db="UniProtKB">
        <authorList>
            <consortium name="WormBaseParasite"/>
        </authorList>
    </citation>
    <scope>IDENTIFICATION</scope>
    <source>
        <strain evidence="32">pt0022</strain>
    </source>
</reference>
<comment type="subcellular location">
    <subcellularLocation>
        <location evidence="3">Cytoplasm</location>
    </subcellularLocation>
    <subcellularLocation>
        <location evidence="2">Nucleus</location>
    </subcellularLocation>
</comment>
<keyword evidence="8" id="KW-0597">Phosphoprotein</keyword>
<evidence type="ECO:0000256" key="16">
    <source>
        <dbReference type="ARBA" id="ARBA00023054"/>
    </source>
</evidence>
<dbReference type="FunFam" id="3.30.70.330:FF:000044">
    <property type="entry name" value="Putative ccr4-not transcription complex subunit 4"/>
    <property type="match status" value="1"/>
</dbReference>
<evidence type="ECO:0000256" key="19">
    <source>
        <dbReference type="ARBA" id="ARBA00062432"/>
    </source>
</evidence>
<evidence type="ECO:0000313" key="31">
    <source>
        <dbReference type="Proteomes" id="UP000004810"/>
    </source>
</evidence>
<dbReference type="PROSITE" id="PS50102">
    <property type="entry name" value="RRM"/>
    <property type="match status" value="1"/>
</dbReference>
<organism evidence="30 31">
    <name type="scientific">Wuchereria bancrofti</name>
    <dbReference type="NCBI Taxonomy" id="6293"/>
    <lineage>
        <taxon>Eukaryota</taxon>
        <taxon>Metazoa</taxon>
        <taxon>Ecdysozoa</taxon>
        <taxon>Nematoda</taxon>
        <taxon>Chromadorea</taxon>
        <taxon>Rhabditida</taxon>
        <taxon>Spirurina</taxon>
        <taxon>Spiruromorpha</taxon>
        <taxon>Filarioidea</taxon>
        <taxon>Onchocercidae</taxon>
        <taxon>Wuchereria</taxon>
    </lineage>
</organism>
<evidence type="ECO:0000256" key="7">
    <source>
        <dbReference type="ARBA" id="ARBA00022490"/>
    </source>
</evidence>
<dbReference type="InterPro" id="IPR039780">
    <property type="entry name" value="Mot2"/>
</dbReference>
<comment type="pathway">
    <text evidence="4">Protein modification; protein ubiquitination.</text>
</comment>
<evidence type="ECO:0000256" key="10">
    <source>
        <dbReference type="ARBA" id="ARBA00022723"/>
    </source>
</evidence>
<dbReference type="GO" id="GO:0005634">
    <property type="term" value="C:nucleus"/>
    <property type="evidence" value="ECO:0007669"/>
    <property type="project" value="UniProtKB-SubCell"/>
</dbReference>
<dbReference type="GO" id="GO:0016567">
    <property type="term" value="P:protein ubiquitination"/>
    <property type="evidence" value="ECO:0007669"/>
    <property type="project" value="TreeGrafter"/>
</dbReference>
<dbReference type="CDD" id="cd16618">
    <property type="entry name" value="mRING-HC-C4C4_CNOT4"/>
    <property type="match status" value="1"/>
</dbReference>
<feature type="region of interest" description="Disordered" evidence="27">
    <location>
        <begin position="241"/>
        <end position="293"/>
    </location>
</feature>
<dbReference type="GO" id="GO:0005829">
    <property type="term" value="C:cytosol"/>
    <property type="evidence" value="ECO:0007669"/>
    <property type="project" value="UniProtKB-ARBA"/>
</dbReference>
<evidence type="ECO:0000256" key="5">
    <source>
        <dbReference type="ARBA" id="ARBA00012483"/>
    </source>
</evidence>
<keyword evidence="10" id="KW-0479">Metal-binding</keyword>
<evidence type="ECO:0000256" key="12">
    <source>
        <dbReference type="ARBA" id="ARBA00022786"/>
    </source>
</evidence>
<dbReference type="PANTHER" id="PTHR12603:SF0">
    <property type="entry name" value="CCR4-NOT TRANSCRIPTION COMPLEX SUBUNIT 4"/>
    <property type="match status" value="1"/>
</dbReference>
<dbReference type="CDD" id="cd12438">
    <property type="entry name" value="RRM_CNOT4"/>
    <property type="match status" value="1"/>
</dbReference>
<evidence type="ECO:0000256" key="9">
    <source>
        <dbReference type="ARBA" id="ARBA00022679"/>
    </source>
</evidence>
<evidence type="ECO:0000256" key="15">
    <source>
        <dbReference type="ARBA" id="ARBA00022884"/>
    </source>
</evidence>